<evidence type="ECO:0000256" key="3">
    <source>
        <dbReference type="ARBA" id="ARBA00022729"/>
    </source>
</evidence>
<accession>A0A127JT89</accession>
<organism evidence="6 7">
    <name type="scientific">Ramlibacter tataouinensis</name>
    <dbReference type="NCBI Taxonomy" id="94132"/>
    <lineage>
        <taxon>Bacteria</taxon>
        <taxon>Pseudomonadati</taxon>
        <taxon>Pseudomonadota</taxon>
        <taxon>Betaproteobacteria</taxon>
        <taxon>Burkholderiales</taxon>
        <taxon>Comamonadaceae</taxon>
        <taxon>Ramlibacter</taxon>
    </lineage>
</organism>
<dbReference type="SUPFAM" id="SSF53850">
    <property type="entry name" value="Periplasmic binding protein-like II"/>
    <property type="match status" value="1"/>
</dbReference>
<reference evidence="6 7" key="1">
    <citation type="journal article" date="2014" name="Int. J. Syst. Evol. Microbiol.">
        <title>Ramlibacter solisilvae sp. nov., isolated from forest soil, and emended description of the genus Ramlibacter.</title>
        <authorList>
            <person name="Lee H.J."/>
            <person name="Lee S.H."/>
            <person name="Lee S.S."/>
            <person name="Lee J.S."/>
            <person name="Kim Y."/>
            <person name="Kim S.C."/>
            <person name="Jeon C.O."/>
        </authorList>
    </citation>
    <scope>NUCLEOTIDE SEQUENCE [LARGE SCALE GENOMIC DNA]</scope>
    <source>
        <strain evidence="6 7">5-10</strain>
    </source>
</reference>
<evidence type="ECO:0000256" key="1">
    <source>
        <dbReference type="ARBA" id="ARBA00005695"/>
    </source>
</evidence>
<feature type="signal peptide" evidence="4">
    <location>
        <begin position="1"/>
        <end position="20"/>
    </location>
</feature>
<keyword evidence="3 4" id="KW-0732">Signal</keyword>
<dbReference type="GO" id="GO:0043190">
    <property type="term" value="C:ATP-binding cassette (ABC) transporter complex"/>
    <property type="evidence" value="ECO:0007669"/>
    <property type="project" value="InterPro"/>
</dbReference>
<evidence type="ECO:0000313" key="6">
    <source>
        <dbReference type="EMBL" id="AMO23167.1"/>
    </source>
</evidence>
<dbReference type="GO" id="GO:0015833">
    <property type="term" value="P:peptide transport"/>
    <property type="evidence" value="ECO:0007669"/>
    <property type="project" value="TreeGrafter"/>
</dbReference>
<keyword evidence="7" id="KW-1185">Reference proteome</keyword>
<dbReference type="EMBL" id="CP010951">
    <property type="protein sequence ID" value="AMO23167.1"/>
    <property type="molecule type" value="Genomic_DNA"/>
</dbReference>
<dbReference type="Proteomes" id="UP000070433">
    <property type="component" value="Chromosome"/>
</dbReference>
<dbReference type="OrthoDB" id="9801799at2"/>
<dbReference type="PATRIC" id="fig|94132.3.peg.2038"/>
<comment type="similarity">
    <text evidence="1">Belongs to the bacterial solute-binding protein 5 family.</text>
</comment>
<dbReference type="GO" id="GO:0030288">
    <property type="term" value="C:outer membrane-bounded periplasmic space"/>
    <property type="evidence" value="ECO:0007669"/>
    <property type="project" value="UniProtKB-ARBA"/>
</dbReference>
<gene>
    <name evidence="6" type="ORF">UC35_10020</name>
</gene>
<dbReference type="PIRSF" id="PIRSF002741">
    <property type="entry name" value="MppA"/>
    <property type="match status" value="1"/>
</dbReference>
<evidence type="ECO:0000313" key="7">
    <source>
        <dbReference type="Proteomes" id="UP000070433"/>
    </source>
</evidence>
<dbReference type="Gene3D" id="3.40.190.10">
    <property type="entry name" value="Periplasmic binding protein-like II"/>
    <property type="match status" value="1"/>
</dbReference>
<evidence type="ECO:0000256" key="4">
    <source>
        <dbReference type="SAM" id="SignalP"/>
    </source>
</evidence>
<dbReference type="PANTHER" id="PTHR30290:SF9">
    <property type="entry name" value="OLIGOPEPTIDE-BINDING PROTEIN APPA"/>
    <property type="match status" value="1"/>
</dbReference>
<dbReference type="PANTHER" id="PTHR30290">
    <property type="entry name" value="PERIPLASMIC BINDING COMPONENT OF ABC TRANSPORTER"/>
    <property type="match status" value="1"/>
</dbReference>
<feature type="chain" id="PRO_5007449548" evidence="4">
    <location>
        <begin position="21"/>
        <end position="525"/>
    </location>
</feature>
<protein>
    <submittedName>
        <fullName evidence="6">ABC transporter substrate-binding protein</fullName>
    </submittedName>
</protein>
<sequence length="525" mass="58426">MKSRFAVLALAAVLSGAGYAQTLRWASQGDAQTMDPHSQNELLTNSINGQVYDTLVMRDKQLGIAPALATEWTQVSPTLWRMKLRPNVKFHDGTPFTADDVLFSIARAAHTASPFRAYATALGTPRKVDSLTVEFTLAQFNPIFLQHATTIYIMSKAWSEKNNAGAPLDFKNKEDKYTNLNANGTGPYLLVSRQPDTRTVFKRNPAYWGPIEGNVQEVVYTPIKNDATRTAALISGEIDFALDPPPQDLQRLRATPGLKVIDGMENRSIFIGMDQSRDELLYSDVKGKNPFKDVRVRRALYHAVDIETLRKSLMRGQSVITGSVTPSPLGSYNDPDIEKRLPFDLAKAKALMAEAGYPNGFTVQLDCPNNRYINDEAICLALAGMWSKIGINVKVLAQPRASYFPKTEKLDVSMYMLGWGGAITDAETTLTPVLHSRGESGVGYYNWGNYKNPKLDQLIEASSKEADAAKREQLVKAALREHNEQVHHIPLHRQVIPWAARSGVNVVHRADNWLEWRWVSVSPKG</sequence>
<dbReference type="Gene3D" id="3.10.105.10">
    <property type="entry name" value="Dipeptide-binding Protein, Domain 3"/>
    <property type="match status" value="1"/>
</dbReference>
<dbReference type="InterPro" id="IPR039424">
    <property type="entry name" value="SBP_5"/>
</dbReference>
<proteinExistence type="inferred from homology"/>
<dbReference type="InterPro" id="IPR030678">
    <property type="entry name" value="Peptide/Ni-bd"/>
</dbReference>
<dbReference type="Gene3D" id="3.90.76.10">
    <property type="entry name" value="Dipeptide-binding Protein, Domain 1"/>
    <property type="match status" value="1"/>
</dbReference>
<dbReference type="AlphaFoldDB" id="A0A127JT89"/>
<dbReference type="Pfam" id="PF00496">
    <property type="entry name" value="SBP_bac_5"/>
    <property type="match status" value="1"/>
</dbReference>
<name>A0A127JT89_9BURK</name>
<keyword evidence="2" id="KW-0813">Transport</keyword>
<evidence type="ECO:0000259" key="5">
    <source>
        <dbReference type="Pfam" id="PF00496"/>
    </source>
</evidence>
<evidence type="ECO:0000256" key="2">
    <source>
        <dbReference type="ARBA" id="ARBA00022448"/>
    </source>
</evidence>
<dbReference type="CDD" id="cd08498">
    <property type="entry name" value="PBP2_NikA_DppA_OppA_like_2"/>
    <property type="match status" value="1"/>
</dbReference>
<dbReference type="RefSeq" id="WP_061498769.1">
    <property type="nucleotide sequence ID" value="NZ_CP010951.1"/>
</dbReference>
<feature type="domain" description="Solute-binding protein family 5" evidence="5">
    <location>
        <begin position="64"/>
        <end position="439"/>
    </location>
</feature>
<dbReference type="InterPro" id="IPR000914">
    <property type="entry name" value="SBP_5_dom"/>
</dbReference>
<dbReference type="GO" id="GO:1904680">
    <property type="term" value="F:peptide transmembrane transporter activity"/>
    <property type="evidence" value="ECO:0007669"/>
    <property type="project" value="TreeGrafter"/>
</dbReference>